<keyword evidence="3 5" id="KW-0863">Zinc-finger</keyword>
<dbReference type="EMBL" id="LDAU01000181">
    <property type="protein sequence ID" value="KRX00886.1"/>
    <property type="molecule type" value="Genomic_DNA"/>
</dbReference>
<dbReference type="InParanoid" id="A0A0V0QFA2"/>
<feature type="region of interest" description="Disordered" evidence="6">
    <location>
        <begin position="152"/>
        <end position="230"/>
    </location>
</feature>
<feature type="region of interest" description="Disordered" evidence="6">
    <location>
        <begin position="261"/>
        <end position="293"/>
    </location>
</feature>
<evidence type="ECO:0000259" key="7">
    <source>
        <dbReference type="PROSITE" id="PS50103"/>
    </source>
</evidence>
<evidence type="ECO:0000256" key="1">
    <source>
        <dbReference type="ARBA" id="ARBA00022723"/>
    </source>
</evidence>
<dbReference type="GO" id="GO:0008270">
    <property type="term" value="F:zinc ion binding"/>
    <property type="evidence" value="ECO:0007669"/>
    <property type="project" value="UniProtKB-KW"/>
</dbReference>
<dbReference type="PANTHER" id="PTHR12547">
    <property type="entry name" value="CCCH ZINC FINGER/TIS11-RELATED"/>
    <property type="match status" value="1"/>
</dbReference>
<dbReference type="SUPFAM" id="SSF90229">
    <property type="entry name" value="CCCH zinc finger"/>
    <property type="match status" value="2"/>
</dbReference>
<feature type="compositionally biased region" description="Low complexity" evidence="6">
    <location>
        <begin position="152"/>
        <end position="226"/>
    </location>
</feature>
<dbReference type="Gene3D" id="4.10.1000.10">
    <property type="entry name" value="Zinc finger, CCCH-type"/>
    <property type="match status" value="2"/>
</dbReference>
<dbReference type="OrthoDB" id="409924at2759"/>
<dbReference type="PROSITE" id="PS50103">
    <property type="entry name" value="ZF_C3H1"/>
    <property type="match status" value="2"/>
</dbReference>
<feature type="zinc finger region" description="C3H1-type" evidence="5">
    <location>
        <begin position="33"/>
        <end position="61"/>
    </location>
</feature>
<feature type="domain" description="C3H1-type" evidence="7">
    <location>
        <begin position="74"/>
        <end position="102"/>
    </location>
</feature>
<keyword evidence="2" id="KW-0677">Repeat</keyword>
<keyword evidence="1 5" id="KW-0479">Metal-binding</keyword>
<name>A0A0V0QFA2_PSEPJ</name>
<organism evidence="8 9">
    <name type="scientific">Pseudocohnilembus persalinus</name>
    <name type="common">Ciliate</name>
    <dbReference type="NCBI Taxonomy" id="266149"/>
    <lineage>
        <taxon>Eukaryota</taxon>
        <taxon>Sar</taxon>
        <taxon>Alveolata</taxon>
        <taxon>Ciliophora</taxon>
        <taxon>Intramacronucleata</taxon>
        <taxon>Oligohymenophorea</taxon>
        <taxon>Scuticociliatia</taxon>
        <taxon>Philasterida</taxon>
        <taxon>Pseudocohnilembidae</taxon>
        <taxon>Pseudocohnilembus</taxon>
    </lineage>
</organism>
<keyword evidence="9" id="KW-1185">Reference proteome</keyword>
<dbReference type="InterPro" id="IPR045877">
    <property type="entry name" value="ZFP36-like"/>
</dbReference>
<feature type="domain" description="C3H1-type" evidence="7">
    <location>
        <begin position="33"/>
        <end position="61"/>
    </location>
</feature>
<evidence type="ECO:0000313" key="9">
    <source>
        <dbReference type="Proteomes" id="UP000054937"/>
    </source>
</evidence>
<dbReference type="InterPro" id="IPR000571">
    <property type="entry name" value="Znf_CCCH"/>
</dbReference>
<dbReference type="Proteomes" id="UP000054937">
    <property type="component" value="Unassembled WGS sequence"/>
</dbReference>
<dbReference type="AlphaFoldDB" id="A0A0V0QFA2"/>
<evidence type="ECO:0000256" key="3">
    <source>
        <dbReference type="ARBA" id="ARBA00022771"/>
    </source>
</evidence>
<accession>A0A0V0QFA2</accession>
<dbReference type="PANTHER" id="PTHR12547:SF18">
    <property type="entry name" value="PROTEIN TIS11"/>
    <property type="match status" value="1"/>
</dbReference>
<protein>
    <recommendedName>
        <fullName evidence="7">C3H1-type domain-containing protein</fullName>
    </recommendedName>
</protein>
<proteinExistence type="predicted"/>
<evidence type="ECO:0000313" key="8">
    <source>
        <dbReference type="EMBL" id="KRX00886.1"/>
    </source>
</evidence>
<comment type="caution">
    <text evidence="8">The sequence shown here is derived from an EMBL/GenBank/DDBJ whole genome shotgun (WGS) entry which is preliminary data.</text>
</comment>
<feature type="compositionally biased region" description="Polar residues" evidence="6">
    <location>
        <begin position="261"/>
        <end position="275"/>
    </location>
</feature>
<evidence type="ECO:0000256" key="5">
    <source>
        <dbReference type="PROSITE-ProRule" id="PRU00723"/>
    </source>
</evidence>
<keyword evidence="4 5" id="KW-0862">Zinc</keyword>
<evidence type="ECO:0000256" key="6">
    <source>
        <dbReference type="SAM" id="MobiDB-lite"/>
    </source>
</evidence>
<reference evidence="8 9" key="1">
    <citation type="journal article" date="2015" name="Sci. Rep.">
        <title>Genome of the facultative scuticociliatosis pathogen Pseudocohnilembus persalinus provides insight into its virulence through horizontal gene transfer.</title>
        <authorList>
            <person name="Xiong J."/>
            <person name="Wang G."/>
            <person name="Cheng J."/>
            <person name="Tian M."/>
            <person name="Pan X."/>
            <person name="Warren A."/>
            <person name="Jiang C."/>
            <person name="Yuan D."/>
            <person name="Miao W."/>
        </authorList>
    </citation>
    <scope>NUCLEOTIDE SEQUENCE [LARGE SCALE GENOMIC DNA]</scope>
    <source>
        <strain evidence="8">36N120E</strain>
    </source>
</reference>
<evidence type="ECO:0000256" key="2">
    <source>
        <dbReference type="ARBA" id="ARBA00022737"/>
    </source>
</evidence>
<feature type="zinc finger region" description="C3H1-type" evidence="5">
    <location>
        <begin position="74"/>
        <end position="102"/>
    </location>
</feature>
<dbReference type="GO" id="GO:0051252">
    <property type="term" value="P:regulation of RNA metabolic process"/>
    <property type="evidence" value="ECO:0007669"/>
    <property type="project" value="UniProtKB-ARBA"/>
</dbReference>
<gene>
    <name evidence="8" type="ORF">PPERSA_02065</name>
</gene>
<sequence>MKKALVLQHFDENIQNLNQYKTLPNGIQIEDFKYKTELCKNYVKYGHCPYNEKCRFAHGKSELKLSLTLIETPNYKSKHCQSFFSHGFCNYGQRCLFRHDHRSVHQIQQEFTILKKLKSFALIKQKSRFSFAQQNSPNFNISYKKSESQDLSLENLNNSSESTEIDSNSETKSNNSNSVFYLSNSSQNDQNDQNLQNFCNFSQLSQDNSNSKNNNKQYLNQNPVNNFDQKKKKCSKSNFQFRIQCEEFTYQDYVAQLESQQISEPKNENPQKINHSNQNQISSNQLQLQQQQQLNQNVNNQQPHFVVFSH</sequence>
<evidence type="ECO:0000256" key="4">
    <source>
        <dbReference type="ARBA" id="ARBA00022833"/>
    </source>
</evidence>
<dbReference type="GO" id="GO:0010468">
    <property type="term" value="P:regulation of gene expression"/>
    <property type="evidence" value="ECO:0007669"/>
    <property type="project" value="UniProtKB-ARBA"/>
</dbReference>
<dbReference type="GO" id="GO:0003729">
    <property type="term" value="F:mRNA binding"/>
    <property type="evidence" value="ECO:0007669"/>
    <property type="project" value="InterPro"/>
</dbReference>
<dbReference type="FunFam" id="4.10.1000.10:FF:000003">
    <property type="entry name" value="Zinc finger CCCH domain-containing protein"/>
    <property type="match status" value="1"/>
</dbReference>
<dbReference type="InterPro" id="IPR036855">
    <property type="entry name" value="Znf_CCCH_sf"/>
</dbReference>
<dbReference type="SMART" id="SM00356">
    <property type="entry name" value="ZnF_C3H1"/>
    <property type="match status" value="2"/>
</dbReference>
<feature type="compositionally biased region" description="Low complexity" evidence="6">
    <location>
        <begin position="276"/>
        <end position="293"/>
    </location>
</feature>
<dbReference type="Pfam" id="PF00642">
    <property type="entry name" value="zf-CCCH"/>
    <property type="match status" value="1"/>
</dbReference>